<dbReference type="AlphaFoldDB" id="A0A2P8DHG8"/>
<dbReference type="Proteomes" id="UP000243528">
    <property type="component" value="Unassembled WGS sequence"/>
</dbReference>
<organism evidence="2 3">
    <name type="scientific">Haloactinopolyspora alba</name>
    <dbReference type="NCBI Taxonomy" id="648780"/>
    <lineage>
        <taxon>Bacteria</taxon>
        <taxon>Bacillati</taxon>
        <taxon>Actinomycetota</taxon>
        <taxon>Actinomycetes</taxon>
        <taxon>Jiangellales</taxon>
        <taxon>Jiangellaceae</taxon>
        <taxon>Haloactinopolyspora</taxon>
    </lineage>
</organism>
<protein>
    <submittedName>
        <fullName evidence="2">Helix-turn-helix protein</fullName>
    </submittedName>
</protein>
<dbReference type="Pfam" id="PF13443">
    <property type="entry name" value="HTH_26"/>
    <property type="match status" value="1"/>
</dbReference>
<dbReference type="SMART" id="SM00530">
    <property type="entry name" value="HTH_XRE"/>
    <property type="match status" value="1"/>
</dbReference>
<dbReference type="InterPro" id="IPR010982">
    <property type="entry name" value="Lambda_DNA-bd_dom_sf"/>
</dbReference>
<dbReference type="RefSeq" id="WP_106539599.1">
    <property type="nucleotide sequence ID" value="NZ_PYGE01000025.1"/>
</dbReference>
<evidence type="ECO:0000313" key="3">
    <source>
        <dbReference type="Proteomes" id="UP000243528"/>
    </source>
</evidence>
<comment type="caution">
    <text evidence="2">The sequence shown here is derived from an EMBL/GenBank/DDBJ whole genome shotgun (WGS) entry which is preliminary data.</text>
</comment>
<accession>A0A2P8DHG8</accession>
<dbReference type="SUPFAM" id="SSF47413">
    <property type="entry name" value="lambda repressor-like DNA-binding domains"/>
    <property type="match status" value="1"/>
</dbReference>
<evidence type="ECO:0000259" key="1">
    <source>
        <dbReference type="PROSITE" id="PS50943"/>
    </source>
</evidence>
<dbReference type="OrthoDB" id="4764651at2"/>
<evidence type="ECO:0000313" key="2">
    <source>
        <dbReference type="EMBL" id="PSK96667.1"/>
    </source>
</evidence>
<dbReference type="GO" id="GO:0003677">
    <property type="term" value="F:DNA binding"/>
    <property type="evidence" value="ECO:0007669"/>
    <property type="project" value="InterPro"/>
</dbReference>
<dbReference type="PROSITE" id="PS50943">
    <property type="entry name" value="HTH_CROC1"/>
    <property type="match status" value="1"/>
</dbReference>
<keyword evidence="3" id="KW-1185">Reference proteome</keyword>
<dbReference type="EMBL" id="PYGE01000025">
    <property type="protein sequence ID" value="PSK96667.1"/>
    <property type="molecule type" value="Genomic_DNA"/>
</dbReference>
<feature type="domain" description="HTH cro/C1-type" evidence="1">
    <location>
        <begin position="19"/>
        <end position="67"/>
    </location>
</feature>
<proteinExistence type="predicted"/>
<gene>
    <name evidence="2" type="ORF">CLV30_12549</name>
</gene>
<dbReference type="InterPro" id="IPR001387">
    <property type="entry name" value="Cro/C1-type_HTH"/>
</dbReference>
<sequence>MDYPPRERVAAEVLAELARRRISRASLANGTGITYVTLQRRLSGKRPFTYDELAAVAEFFELPITTILARAESGVA</sequence>
<dbReference type="CDD" id="cd00093">
    <property type="entry name" value="HTH_XRE"/>
    <property type="match status" value="1"/>
</dbReference>
<dbReference type="Gene3D" id="1.10.260.40">
    <property type="entry name" value="lambda repressor-like DNA-binding domains"/>
    <property type="match status" value="1"/>
</dbReference>
<reference evidence="2 3" key="1">
    <citation type="submission" date="2018-03" db="EMBL/GenBank/DDBJ databases">
        <title>Genomic Encyclopedia of Archaeal and Bacterial Type Strains, Phase II (KMG-II): from individual species to whole genera.</title>
        <authorList>
            <person name="Goeker M."/>
        </authorList>
    </citation>
    <scope>NUCLEOTIDE SEQUENCE [LARGE SCALE GENOMIC DNA]</scope>
    <source>
        <strain evidence="2 3">DSM 45211</strain>
    </source>
</reference>
<name>A0A2P8DHG8_9ACTN</name>